<dbReference type="InterPro" id="IPR014722">
    <property type="entry name" value="Rib_uL2_dom2"/>
</dbReference>
<dbReference type="SUPFAM" id="SSF50104">
    <property type="entry name" value="Translation proteins SH3-like domain"/>
    <property type="match status" value="1"/>
</dbReference>
<dbReference type="InterPro" id="IPR020599">
    <property type="entry name" value="Transl_elong_fac_P/YeiP"/>
</dbReference>
<dbReference type="InterPro" id="IPR015365">
    <property type="entry name" value="Elong-fact-P_C"/>
</dbReference>
<organism evidence="3 4">
    <name type="scientific">Candidatus Wildermuthbacteria bacterium GWA2_46_15</name>
    <dbReference type="NCBI Taxonomy" id="1802443"/>
    <lineage>
        <taxon>Bacteria</taxon>
        <taxon>Candidatus Wildermuthiibacteriota</taxon>
    </lineage>
</organism>
<evidence type="ECO:0000313" key="4">
    <source>
        <dbReference type="Proteomes" id="UP000179245"/>
    </source>
</evidence>
<feature type="domain" description="Elongation factor P C-terminal" evidence="2">
    <location>
        <begin position="130"/>
        <end position="185"/>
    </location>
</feature>
<dbReference type="STRING" id="1802443.A2117_01060"/>
<proteinExistence type="inferred from homology"/>
<dbReference type="Gene3D" id="2.30.30.30">
    <property type="match status" value="1"/>
</dbReference>
<dbReference type="GO" id="GO:0003746">
    <property type="term" value="F:translation elongation factor activity"/>
    <property type="evidence" value="ECO:0007669"/>
    <property type="project" value="TreeGrafter"/>
</dbReference>
<gene>
    <name evidence="3" type="ORF">A2117_01060</name>
</gene>
<comment type="similarity">
    <text evidence="1">Belongs to the elongation factor P family.</text>
</comment>
<dbReference type="InterPro" id="IPR008991">
    <property type="entry name" value="Translation_prot_SH3-like_sf"/>
</dbReference>
<dbReference type="SMART" id="SM00841">
    <property type="entry name" value="Elong-fact-P_C"/>
    <property type="match status" value="1"/>
</dbReference>
<dbReference type="Gene3D" id="2.40.50.140">
    <property type="entry name" value="Nucleic acid-binding proteins"/>
    <property type="match status" value="2"/>
</dbReference>
<dbReference type="InterPro" id="IPR012340">
    <property type="entry name" value="NA-bd_OB-fold"/>
</dbReference>
<dbReference type="Proteomes" id="UP000179245">
    <property type="component" value="Unassembled WGS sequence"/>
</dbReference>
<comment type="caution">
    <text evidence="3">The sequence shown here is derived from an EMBL/GenBank/DDBJ whole genome shotgun (WGS) entry which is preliminary data.</text>
</comment>
<dbReference type="InterPro" id="IPR013852">
    <property type="entry name" value="Transl_elong_P/YeiP_CS"/>
</dbReference>
<evidence type="ECO:0000259" key="2">
    <source>
        <dbReference type="SMART" id="SM00841"/>
    </source>
</evidence>
<dbReference type="SUPFAM" id="SSF50249">
    <property type="entry name" value="Nucleic acid-binding proteins"/>
    <property type="match status" value="1"/>
</dbReference>
<sequence length="187" mass="21069">MLGYFDLRRGVRFIYEGEPWEVLEFSQMKKAQREGIAQVKMKSMISGKVIECGFHSSDNFKEADLQKLKAKYLYGHNGKFFFCQEDNPRNRFELTEEQIGSAAPFLKQGVVSEALIFKEKIISLSSPVKVQLKVTEAPPGIKGDRAQGGVKAVVLETGAIINVPLFVETDDVIEINTETGEYSRRVE</sequence>
<dbReference type="NCBIfam" id="NF001810">
    <property type="entry name" value="PRK00529.1"/>
    <property type="match status" value="1"/>
</dbReference>
<name>A0A1G2QML7_9BACT</name>
<dbReference type="CDD" id="cd05794">
    <property type="entry name" value="S1_EF-P_repeat_2"/>
    <property type="match status" value="1"/>
</dbReference>
<dbReference type="AlphaFoldDB" id="A0A1G2QML7"/>
<dbReference type="EMBL" id="MHTO01000026">
    <property type="protein sequence ID" value="OHA61924.1"/>
    <property type="molecule type" value="Genomic_DNA"/>
</dbReference>
<dbReference type="PIRSF" id="PIRSF005901">
    <property type="entry name" value="EF-P"/>
    <property type="match status" value="1"/>
</dbReference>
<protein>
    <recommendedName>
        <fullName evidence="2">Elongation factor P C-terminal domain-containing protein</fullName>
    </recommendedName>
</protein>
<dbReference type="GO" id="GO:0005829">
    <property type="term" value="C:cytosol"/>
    <property type="evidence" value="ECO:0007669"/>
    <property type="project" value="UniProtKB-ARBA"/>
</dbReference>
<dbReference type="InterPro" id="IPR013185">
    <property type="entry name" value="Transl_elong_KOW-like"/>
</dbReference>
<dbReference type="PANTHER" id="PTHR30053:SF12">
    <property type="entry name" value="ELONGATION FACTOR P (EF-P) FAMILY PROTEIN"/>
    <property type="match status" value="1"/>
</dbReference>
<reference evidence="3 4" key="1">
    <citation type="journal article" date="2016" name="Nat. Commun.">
        <title>Thousands of microbial genomes shed light on interconnected biogeochemical processes in an aquifer system.</title>
        <authorList>
            <person name="Anantharaman K."/>
            <person name="Brown C.T."/>
            <person name="Hug L.A."/>
            <person name="Sharon I."/>
            <person name="Castelle C.J."/>
            <person name="Probst A.J."/>
            <person name="Thomas B.C."/>
            <person name="Singh A."/>
            <person name="Wilkins M.J."/>
            <person name="Karaoz U."/>
            <person name="Brodie E.L."/>
            <person name="Williams K.H."/>
            <person name="Hubbard S.S."/>
            <person name="Banfield J.F."/>
        </authorList>
    </citation>
    <scope>NUCLEOTIDE SEQUENCE [LARGE SCALE GENOMIC DNA]</scope>
</reference>
<dbReference type="GO" id="GO:0043043">
    <property type="term" value="P:peptide biosynthetic process"/>
    <property type="evidence" value="ECO:0007669"/>
    <property type="project" value="InterPro"/>
</dbReference>
<dbReference type="PROSITE" id="PS01275">
    <property type="entry name" value="EFP"/>
    <property type="match status" value="1"/>
</dbReference>
<dbReference type="FunFam" id="2.40.50.140:FF:000004">
    <property type="entry name" value="Elongation factor P"/>
    <property type="match status" value="1"/>
</dbReference>
<evidence type="ECO:0000313" key="3">
    <source>
        <dbReference type="EMBL" id="OHA61924.1"/>
    </source>
</evidence>
<dbReference type="PANTHER" id="PTHR30053">
    <property type="entry name" value="ELONGATION FACTOR P"/>
    <property type="match status" value="1"/>
</dbReference>
<dbReference type="Pfam" id="PF08207">
    <property type="entry name" value="EFP_N"/>
    <property type="match status" value="1"/>
</dbReference>
<evidence type="ECO:0000256" key="1">
    <source>
        <dbReference type="ARBA" id="ARBA00009479"/>
    </source>
</evidence>
<dbReference type="Pfam" id="PF09285">
    <property type="entry name" value="Elong-fact-P_C"/>
    <property type="match status" value="1"/>
</dbReference>
<accession>A0A1G2QML7</accession>